<reference evidence="2 3" key="1">
    <citation type="journal article" date="2019" name="Nat. Ecol. Evol.">
        <title>Megaphylogeny resolves global patterns of mushroom evolution.</title>
        <authorList>
            <person name="Varga T."/>
            <person name="Krizsan K."/>
            <person name="Foldi C."/>
            <person name="Dima B."/>
            <person name="Sanchez-Garcia M."/>
            <person name="Sanchez-Ramirez S."/>
            <person name="Szollosi G.J."/>
            <person name="Szarkandi J.G."/>
            <person name="Papp V."/>
            <person name="Albert L."/>
            <person name="Andreopoulos W."/>
            <person name="Angelini C."/>
            <person name="Antonin V."/>
            <person name="Barry K.W."/>
            <person name="Bougher N.L."/>
            <person name="Buchanan P."/>
            <person name="Buyck B."/>
            <person name="Bense V."/>
            <person name="Catcheside P."/>
            <person name="Chovatia M."/>
            <person name="Cooper J."/>
            <person name="Damon W."/>
            <person name="Desjardin D."/>
            <person name="Finy P."/>
            <person name="Geml J."/>
            <person name="Haridas S."/>
            <person name="Hughes K."/>
            <person name="Justo A."/>
            <person name="Karasinski D."/>
            <person name="Kautmanova I."/>
            <person name="Kiss B."/>
            <person name="Kocsube S."/>
            <person name="Kotiranta H."/>
            <person name="LaButti K.M."/>
            <person name="Lechner B.E."/>
            <person name="Liimatainen K."/>
            <person name="Lipzen A."/>
            <person name="Lukacs Z."/>
            <person name="Mihaltcheva S."/>
            <person name="Morgado L.N."/>
            <person name="Niskanen T."/>
            <person name="Noordeloos M.E."/>
            <person name="Ohm R.A."/>
            <person name="Ortiz-Santana B."/>
            <person name="Ovrebo C."/>
            <person name="Racz N."/>
            <person name="Riley R."/>
            <person name="Savchenko A."/>
            <person name="Shiryaev A."/>
            <person name="Soop K."/>
            <person name="Spirin V."/>
            <person name="Szebenyi C."/>
            <person name="Tomsovsky M."/>
            <person name="Tulloss R.E."/>
            <person name="Uehling J."/>
            <person name="Grigoriev I.V."/>
            <person name="Vagvolgyi C."/>
            <person name="Papp T."/>
            <person name="Martin F.M."/>
            <person name="Miettinen O."/>
            <person name="Hibbett D.S."/>
            <person name="Nagy L.G."/>
        </authorList>
    </citation>
    <scope>NUCLEOTIDE SEQUENCE [LARGE SCALE GENOMIC DNA]</scope>
    <source>
        <strain evidence="2 3">CBS 166.37</strain>
    </source>
</reference>
<name>A0A5C3MG63_9AGAR</name>
<keyword evidence="3" id="KW-1185">Reference proteome</keyword>
<feature type="region of interest" description="Disordered" evidence="1">
    <location>
        <begin position="1"/>
        <end position="123"/>
    </location>
</feature>
<feature type="compositionally biased region" description="Polar residues" evidence="1">
    <location>
        <begin position="86"/>
        <end position="102"/>
    </location>
</feature>
<evidence type="ECO:0000313" key="2">
    <source>
        <dbReference type="EMBL" id="TFK44374.1"/>
    </source>
</evidence>
<dbReference type="AlphaFoldDB" id="A0A5C3MG63"/>
<feature type="non-terminal residue" evidence="2">
    <location>
        <position position="244"/>
    </location>
</feature>
<feature type="compositionally biased region" description="Polar residues" evidence="1">
    <location>
        <begin position="230"/>
        <end position="244"/>
    </location>
</feature>
<dbReference type="EMBL" id="ML213590">
    <property type="protein sequence ID" value="TFK44374.1"/>
    <property type="molecule type" value="Genomic_DNA"/>
</dbReference>
<proteinExistence type="predicted"/>
<dbReference type="OrthoDB" id="2756413at2759"/>
<organism evidence="2 3">
    <name type="scientific">Crucibulum laeve</name>
    <dbReference type="NCBI Taxonomy" id="68775"/>
    <lineage>
        <taxon>Eukaryota</taxon>
        <taxon>Fungi</taxon>
        <taxon>Dikarya</taxon>
        <taxon>Basidiomycota</taxon>
        <taxon>Agaricomycotina</taxon>
        <taxon>Agaricomycetes</taxon>
        <taxon>Agaricomycetidae</taxon>
        <taxon>Agaricales</taxon>
        <taxon>Agaricineae</taxon>
        <taxon>Nidulariaceae</taxon>
        <taxon>Crucibulum</taxon>
    </lineage>
</organism>
<feature type="compositionally biased region" description="Low complexity" evidence="1">
    <location>
        <begin position="20"/>
        <end position="37"/>
    </location>
</feature>
<evidence type="ECO:0000256" key="1">
    <source>
        <dbReference type="SAM" id="MobiDB-lite"/>
    </source>
</evidence>
<feature type="region of interest" description="Disordered" evidence="1">
    <location>
        <begin position="183"/>
        <end position="244"/>
    </location>
</feature>
<gene>
    <name evidence="2" type="ORF">BDQ12DRAFT_620402</name>
</gene>
<accession>A0A5C3MG63</accession>
<sequence>MPDTNESFDLPRWQTHVDPLSSSAQAAHAAQASYLYSGPPPPPPQSLSAASPQRLQSLHHSPTGPSRQPRISQLLDQDQQLGIGSHSPQYISSAQTQLSRSASLGGGAVNTTSASRARRHHQPDDLEVAFSINTDTQAMAGPRQQLSQGSFYSPSIAYQPTSLPGSTVNSAASPTADSYPDMYYNASSSHPPKRIQTTHDAGSSAARTGRSPFRLANPPNSASLLDPYGQQAQYSPTTAPYSYN</sequence>
<evidence type="ECO:0000313" key="3">
    <source>
        <dbReference type="Proteomes" id="UP000308652"/>
    </source>
</evidence>
<dbReference type="Proteomes" id="UP000308652">
    <property type="component" value="Unassembled WGS sequence"/>
</dbReference>
<feature type="compositionally biased region" description="Polar residues" evidence="1">
    <location>
        <begin position="54"/>
        <end position="71"/>
    </location>
</feature>
<protein>
    <submittedName>
        <fullName evidence="2">Uncharacterized protein</fullName>
    </submittedName>
</protein>
<dbReference type="STRING" id="68775.A0A5C3MG63"/>